<dbReference type="InterPro" id="IPR002514">
    <property type="entry name" value="Transposase_8"/>
</dbReference>
<dbReference type="RefSeq" id="WP_062665334.1">
    <property type="nucleotide sequence ID" value="NZ_FIZX01000002.1"/>
</dbReference>
<proteinExistence type="inferred from homology"/>
<comment type="similarity">
    <text evidence="1">Belongs to the transposase 8 family.</text>
</comment>
<evidence type="ECO:0000313" key="3">
    <source>
        <dbReference type="Proteomes" id="UP000071641"/>
    </source>
</evidence>
<dbReference type="PANTHER" id="PTHR33609:SF1">
    <property type="entry name" value="TRANSPOSASE"/>
    <property type="match status" value="1"/>
</dbReference>
<protein>
    <submittedName>
        <fullName evidence="2">Transposase</fullName>
    </submittedName>
</protein>
<keyword evidence="3" id="KW-1185">Reference proteome</keyword>
<dbReference type="AlphaFoldDB" id="A0A128F8I2"/>
<dbReference type="InterPro" id="IPR052546">
    <property type="entry name" value="Transposase_8_domain"/>
</dbReference>
<dbReference type="PANTHER" id="PTHR33609">
    <property type="entry name" value="LOW CALCIUM RESPONSE LOCUS PROTEIN S"/>
    <property type="match status" value="1"/>
</dbReference>
<dbReference type="GO" id="GO:0004803">
    <property type="term" value="F:transposase activity"/>
    <property type="evidence" value="ECO:0007669"/>
    <property type="project" value="InterPro"/>
</dbReference>
<dbReference type="GO" id="GO:0006313">
    <property type="term" value="P:DNA transposition"/>
    <property type="evidence" value="ECO:0007669"/>
    <property type="project" value="InterPro"/>
</dbReference>
<evidence type="ECO:0000313" key="2">
    <source>
        <dbReference type="EMBL" id="CZF83089.1"/>
    </source>
</evidence>
<dbReference type="InterPro" id="IPR009057">
    <property type="entry name" value="Homeodomain-like_sf"/>
</dbReference>
<dbReference type="EMBL" id="FIZX01000002">
    <property type="protein sequence ID" value="CZF83089.1"/>
    <property type="molecule type" value="Genomic_DNA"/>
</dbReference>
<gene>
    <name evidence="2" type="ORF">GCE9029_03630</name>
</gene>
<dbReference type="SUPFAM" id="SSF46689">
    <property type="entry name" value="Homeodomain-like"/>
    <property type="match status" value="1"/>
</dbReference>
<sequence length="90" mass="10722">MKRPWFTESQISSILREVDSGKTVDEICQNHGLRRTTFCNWQYKYGEDCKLEKIIKLEAENTQLRKKFTDVSSENHKLRKLLANKKMDNE</sequence>
<dbReference type="Pfam" id="PF01527">
    <property type="entry name" value="HTH_Tnp_1"/>
    <property type="match status" value="1"/>
</dbReference>
<dbReference type="OrthoDB" id="9774685at2"/>
<evidence type="ECO:0000256" key="1">
    <source>
        <dbReference type="ARBA" id="ARBA00009964"/>
    </source>
</evidence>
<dbReference type="GO" id="GO:0003677">
    <property type="term" value="F:DNA binding"/>
    <property type="evidence" value="ECO:0007669"/>
    <property type="project" value="InterPro"/>
</dbReference>
<name>A0A128F8I2_9GAMM</name>
<reference evidence="3" key="1">
    <citation type="submission" date="2016-02" db="EMBL/GenBank/DDBJ databases">
        <authorList>
            <person name="Rodrigo-Torres Lidia"/>
            <person name="Arahal R.David."/>
        </authorList>
    </citation>
    <scope>NUCLEOTIDE SEQUENCE [LARGE SCALE GENOMIC DNA]</scope>
    <source>
        <strain evidence="3">CECT 9029</strain>
    </source>
</reference>
<accession>A0A128F8I2</accession>
<dbReference type="STRING" id="1796497.GCE9029_03630"/>
<organism evidence="2 3">
    <name type="scientific">Grimontia celer</name>
    <dbReference type="NCBI Taxonomy" id="1796497"/>
    <lineage>
        <taxon>Bacteria</taxon>
        <taxon>Pseudomonadati</taxon>
        <taxon>Pseudomonadota</taxon>
        <taxon>Gammaproteobacteria</taxon>
        <taxon>Vibrionales</taxon>
        <taxon>Vibrionaceae</taxon>
        <taxon>Grimontia</taxon>
    </lineage>
</organism>
<dbReference type="Proteomes" id="UP000071641">
    <property type="component" value="Unassembled WGS sequence"/>
</dbReference>